<feature type="coiled-coil region" evidence="1">
    <location>
        <begin position="12"/>
        <end position="56"/>
    </location>
</feature>
<evidence type="ECO:0000256" key="1">
    <source>
        <dbReference type="SAM" id="Coils"/>
    </source>
</evidence>
<evidence type="ECO:0000313" key="3">
    <source>
        <dbReference type="Proteomes" id="UP000808761"/>
    </source>
</evidence>
<sequence>MAERAKERVNFLSGIRADKTMLEKRVMELEKTNKESLQKELRMIELEEKIRKLKRAKRL</sequence>
<accession>A0A9D6UK84</accession>
<name>A0A9D6UK84_UNCSA</name>
<gene>
    <name evidence="2" type="ORF">HZB08_02690</name>
</gene>
<proteinExistence type="predicted"/>
<evidence type="ECO:0000313" key="2">
    <source>
        <dbReference type="EMBL" id="MBI5078910.1"/>
    </source>
</evidence>
<organism evidence="2 3">
    <name type="scientific">Candidatus Saganbacteria bacterium</name>
    <dbReference type="NCBI Taxonomy" id="2575572"/>
    <lineage>
        <taxon>Bacteria</taxon>
        <taxon>Bacillati</taxon>
        <taxon>Saganbacteria</taxon>
    </lineage>
</organism>
<reference evidence="2" key="1">
    <citation type="submission" date="2020-07" db="EMBL/GenBank/DDBJ databases">
        <title>Huge and variable diversity of episymbiotic CPR bacteria and DPANN archaea in groundwater ecosystems.</title>
        <authorList>
            <person name="He C.Y."/>
            <person name="Keren R."/>
            <person name="Whittaker M."/>
            <person name="Farag I.F."/>
            <person name="Doudna J."/>
            <person name="Cate J.H.D."/>
            <person name="Banfield J.F."/>
        </authorList>
    </citation>
    <scope>NUCLEOTIDE SEQUENCE</scope>
    <source>
        <strain evidence="2">NC_groundwater_1860_Pr3_B-0.1um_51_7</strain>
    </source>
</reference>
<protein>
    <submittedName>
        <fullName evidence="2">Uncharacterized protein</fullName>
    </submittedName>
</protein>
<comment type="caution">
    <text evidence="2">The sequence shown here is derived from an EMBL/GenBank/DDBJ whole genome shotgun (WGS) entry which is preliminary data.</text>
</comment>
<dbReference type="EMBL" id="JACRKR010000131">
    <property type="protein sequence ID" value="MBI5078910.1"/>
    <property type="molecule type" value="Genomic_DNA"/>
</dbReference>
<keyword evidence="1" id="KW-0175">Coiled coil</keyword>
<dbReference type="AlphaFoldDB" id="A0A9D6UK84"/>
<dbReference type="Proteomes" id="UP000808761">
    <property type="component" value="Unassembled WGS sequence"/>
</dbReference>